<dbReference type="Pfam" id="PF01475">
    <property type="entry name" value="FUR"/>
    <property type="match status" value="1"/>
</dbReference>
<gene>
    <name evidence="12" type="ORF">BK816_01525</name>
</gene>
<evidence type="ECO:0000256" key="2">
    <source>
        <dbReference type="ARBA" id="ARBA00007957"/>
    </source>
</evidence>
<dbReference type="OrthoDB" id="5242893at2"/>
<evidence type="ECO:0000313" key="12">
    <source>
        <dbReference type="EMBL" id="AOZ72137.1"/>
    </source>
</evidence>
<dbReference type="SUPFAM" id="SSF46785">
    <property type="entry name" value="Winged helix' DNA-binding domain"/>
    <property type="match status" value="1"/>
</dbReference>
<keyword evidence="6 11" id="KW-0862">Zinc</keyword>
<dbReference type="GO" id="GO:1900376">
    <property type="term" value="P:regulation of secondary metabolite biosynthetic process"/>
    <property type="evidence" value="ECO:0007669"/>
    <property type="project" value="TreeGrafter"/>
</dbReference>
<evidence type="ECO:0000256" key="10">
    <source>
        <dbReference type="ARBA" id="ARBA00023163"/>
    </source>
</evidence>
<keyword evidence="10" id="KW-0804">Transcription</keyword>
<feature type="binding site" evidence="11">
    <location>
        <position position="139"/>
    </location>
    <ligand>
        <name>Zn(2+)</name>
        <dbReference type="ChEBI" id="CHEBI:29105"/>
    </ligand>
</feature>
<dbReference type="AlphaFoldDB" id="A0A1D9MIL0"/>
<dbReference type="GO" id="GO:0003700">
    <property type="term" value="F:DNA-binding transcription factor activity"/>
    <property type="evidence" value="ECO:0007669"/>
    <property type="project" value="InterPro"/>
</dbReference>
<feature type="binding site" evidence="11">
    <location>
        <position position="102"/>
    </location>
    <ligand>
        <name>Zn(2+)</name>
        <dbReference type="ChEBI" id="CHEBI:29105"/>
    </ligand>
</feature>
<keyword evidence="7" id="KW-0408">Iron</keyword>
<dbReference type="GO" id="GO:0045892">
    <property type="term" value="P:negative regulation of DNA-templated transcription"/>
    <property type="evidence" value="ECO:0007669"/>
    <property type="project" value="TreeGrafter"/>
</dbReference>
<keyword evidence="9" id="KW-0238">DNA-binding</keyword>
<keyword evidence="13" id="KW-1185">Reference proteome</keyword>
<feature type="binding site" evidence="11">
    <location>
        <position position="142"/>
    </location>
    <ligand>
        <name>Zn(2+)</name>
        <dbReference type="ChEBI" id="CHEBI:29105"/>
    </ligand>
</feature>
<protein>
    <submittedName>
        <fullName evidence="12">Transcriptional repressor</fullName>
    </submittedName>
</protein>
<dbReference type="STRING" id="1912795.BK816_01525"/>
<evidence type="ECO:0000256" key="3">
    <source>
        <dbReference type="ARBA" id="ARBA00022490"/>
    </source>
</evidence>
<keyword evidence="5 11" id="KW-0479">Metal-binding</keyword>
<dbReference type="InterPro" id="IPR002481">
    <property type="entry name" value="FUR"/>
</dbReference>
<feature type="binding site" evidence="11">
    <location>
        <position position="99"/>
    </location>
    <ligand>
        <name>Zn(2+)</name>
        <dbReference type="ChEBI" id="CHEBI:29105"/>
    </ligand>
</feature>
<dbReference type="InterPro" id="IPR036388">
    <property type="entry name" value="WH-like_DNA-bd_sf"/>
</dbReference>
<evidence type="ECO:0000256" key="9">
    <source>
        <dbReference type="ARBA" id="ARBA00023125"/>
    </source>
</evidence>
<dbReference type="EMBL" id="CP017812">
    <property type="protein sequence ID" value="AOZ72137.1"/>
    <property type="molecule type" value="Genomic_DNA"/>
</dbReference>
<dbReference type="PANTHER" id="PTHR33202:SF18">
    <property type="entry name" value="TRANSCRIPTIONAL REGULATOR FURA"/>
    <property type="match status" value="1"/>
</dbReference>
<proteinExistence type="inferred from homology"/>
<evidence type="ECO:0000256" key="7">
    <source>
        <dbReference type="ARBA" id="ARBA00023004"/>
    </source>
</evidence>
<dbReference type="GO" id="GO:0000976">
    <property type="term" value="F:transcription cis-regulatory region binding"/>
    <property type="evidence" value="ECO:0007669"/>
    <property type="project" value="TreeGrafter"/>
</dbReference>
<dbReference type="GO" id="GO:0008270">
    <property type="term" value="F:zinc ion binding"/>
    <property type="evidence" value="ECO:0007669"/>
    <property type="project" value="TreeGrafter"/>
</dbReference>
<evidence type="ECO:0000313" key="13">
    <source>
        <dbReference type="Proteomes" id="UP000176288"/>
    </source>
</evidence>
<dbReference type="Gene3D" id="1.10.10.10">
    <property type="entry name" value="Winged helix-like DNA-binding domain superfamily/Winged helix DNA-binding domain"/>
    <property type="match status" value="1"/>
</dbReference>
<accession>A0A1D9MIL0</accession>
<dbReference type="CDD" id="cd07153">
    <property type="entry name" value="Fur_like"/>
    <property type="match status" value="1"/>
</dbReference>
<dbReference type="InterPro" id="IPR043135">
    <property type="entry name" value="Fur_C"/>
</dbReference>
<reference evidence="12 13" key="1">
    <citation type="submission" date="2016-10" db="EMBL/GenBank/DDBJ databases">
        <title>Actinomyces aegypiusis sp. nov., isolated from the Aegypius monachus in Qinghai Tibet Plateau China.</title>
        <authorList>
            <person name="Wang Y."/>
        </authorList>
    </citation>
    <scope>NUCLEOTIDE SEQUENCE [LARGE SCALE GENOMIC DNA]</scope>
    <source>
        <strain evidence="12 13">VUL4_3</strain>
    </source>
</reference>
<keyword evidence="4" id="KW-0678">Repressor</keyword>
<dbReference type="RefSeq" id="WP_071163603.1">
    <property type="nucleotide sequence ID" value="NZ_CP017812.1"/>
</dbReference>
<name>A0A1D9MIL0_9ACTO</name>
<evidence type="ECO:0000256" key="6">
    <source>
        <dbReference type="ARBA" id="ARBA00022833"/>
    </source>
</evidence>
<comment type="cofactor">
    <cofactor evidence="11">
        <name>Zn(2+)</name>
        <dbReference type="ChEBI" id="CHEBI:29105"/>
    </cofactor>
    <text evidence="11">Binds 1 zinc ion per subunit.</text>
</comment>
<evidence type="ECO:0000256" key="5">
    <source>
        <dbReference type="ARBA" id="ARBA00022723"/>
    </source>
</evidence>
<evidence type="ECO:0000256" key="11">
    <source>
        <dbReference type="PIRSR" id="PIRSR602481-1"/>
    </source>
</evidence>
<evidence type="ECO:0000256" key="8">
    <source>
        <dbReference type="ARBA" id="ARBA00023015"/>
    </source>
</evidence>
<dbReference type="Proteomes" id="UP000176288">
    <property type="component" value="Chromosome"/>
</dbReference>
<dbReference type="KEGG" id="avu:BK816_01525"/>
<organism evidence="12 13">
    <name type="scientific">Boudabousia tangfeifanii</name>
    <dbReference type="NCBI Taxonomy" id="1912795"/>
    <lineage>
        <taxon>Bacteria</taxon>
        <taxon>Bacillati</taxon>
        <taxon>Actinomycetota</taxon>
        <taxon>Actinomycetes</taxon>
        <taxon>Actinomycetales</taxon>
        <taxon>Actinomycetaceae</taxon>
        <taxon>Boudabousia</taxon>
    </lineage>
</organism>
<keyword evidence="3" id="KW-0963">Cytoplasm</keyword>
<dbReference type="Gene3D" id="3.30.1490.190">
    <property type="match status" value="1"/>
</dbReference>
<comment type="subcellular location">
    <subcellularLocation>
        <location evidence="1">Cytoplasm</location>
    </subcellularLocation>
</comment>
<sequence length="147" mass="15918">MTENIATSQLDPADLLRQAGLRVTAGRVAVIKHLQSNPHTNADNLLIHVRQEIGAMSRQAMYDALHALADAGVVRVAQLDQRSVLYEINHGDNHHHLVCRSCGQIEDVPCAIGHAPCLEPVIDHGFLVDEAEVIYRGTCASCLAAAK</sequence>
<evidence type="ECO:0000256" key="1">
    <source>
        <dbReference type="ARBA" id="ARBA00004496"/>
    </source>
</evidence>
<comment type="similarity">
    <text evidence="2">Belongs to the Fur family.</text>
</comment>
<keyword evidence="8" id="KW-0805">Transcription regulation</keyword>
<dbReference type="PANTHER" id="PTHR33202">
    <property type="entry name" value="ZINC UPTAKE REGULATION PROTEIN"/>
    <property type="match status" value="1"/>
</dbReference>
<evidence type="ECO:0000256" key="4">
    <source>
        <dbReference type="ARBA" id="ARBA00022491"/>
    </source>
</evidence>
<dbReference type="GO" id="GO:0005737">
    <property type="term" value="C:cytoplasm"/>
    <property type="evidence" value="ECO:0007669"/>
    <property type="project" value="UniProtKB-SubCell"/>
</dbReference>
<dbReference type="InterPro" id="IPR036390">
    <property type="entry name" value="WH_DNA-bd_sf"/>
</dbReference>